<dbReference type="EnsemblMetazoa" id="GBRI020314-RA">
    <property type="protein sequence ID" value="GBRI020314-PA"/>
    <property type="gene ID" value="GBRI020314"/>
</dbReference>
<dbReference type="AlphaFoldDB" id="A0A1A9WHS8"/>
<organism evidence="1 2">
    <name type="scientific">Glossina brevipalpis</name>
    <dbReference type="NCBI Taxonomy" id="37001"/>
    <lineage>
        <taxon>Eukaryota</taxon>
        <taxon>Metazoa</taxon>
        <taxon>Ecdysozoa</taxon>
        <taxon>Arthropoda</taxon>
        <taxon>Hexapoda</taxon>
        <taxon>Insecta</taxon>
        <taxon>Pterygota</taxon>
        <taxon>Neoptera</taxon>
        <taxon>Endopterygota</taxon>
        <taxon>Diptera</taxon>
        <taxon>Brachycera</taxon>
        <taxon>Muscomorpha</taxon>
        <taxon>Hippoboscoidea</taxon>
        <taxon>Glossinidae</taxon>
        <taxon>Glossina</taxon>
    </lineage>
</organism>
<dbReference type="Proteomes" id="UP000091820">
    <property type="component" value="Unassembled WGS sequence"/>
</dbReference>
<protein>
    <submittedName>
        <fullName evidence="1">Uncharacterized protein</fullName>
    </submittedName>
</protein>
<keyword evidence="2" id="KW-1185">Reference proteome</keyword>
<accession>A0A1A9WHS8</accession>
<evidence type="ECO:0000313" key="2">
    <source>
        <dbReference type="Proteomes" id="UP000091820"/>
    </source>
</evidence>
<name>A0A1A9WHS8_9MUSC</name>
<reference evidence="1" key="2">
    <citation type="submission" date="2020-05" db="UniProtKB">
        <authorList>
            <consortium name="EnsemblMetazoa"/>
        </authorList>
    </citation>
    <scope>IDENTIFICATION</scope>
    <source>
        <strain evidence="1">IAEA</strain>
    </source>
</reference>
<reference evidence="2" key="1">
    <citation type="submission" date="2014-03" db="EMBL/GenBank/DDBJ databases">
        <authorList>
            <person name="Aksoy S."/>
            <person name="Warren W."/>
            <person name="Wilson R.K."/>
        </authorList>
    </citation>
    <scope>NUCLEOTIDE SEQUENCE [LARGE SCALE GENOMIC DNA]</scope>
    <source>
        <strain evidence="2">IAEA</strain>
    </source>
</reference>
<proteinExistence type="predicted"/>
<sequence>MFSALSLPTSTHLGMFNDNSIISVCRDAGDGDGGGGRELNQFLVVVDNVRSFDMDTNYS</sequence>
<dbReference type="VEuPathDB" id="VectorBase:GBRI020314"/>
<evidence type="ECO:0000313" key="1">
    <source>
        <dbReference type="EnsemblMetazoa" id="GBRI020314-PA"/>
    </source>
</evidence>